<protein>
    <submittedName>
        <fullName evidence="2">Uncharacterized protein LOC113508817</fullName>
    </submittedName>
</protein>
<evidence type="ECO:0000313" key="2">
    <source>
        <dbReference type="RefSeq" id="XP_026747747.1"/>
    </source>
</evidence>
<dbReference type="InParanoid" id="A0A7E5X5J4"/>
<dbReference type="GeneID" id="113508817"/>
<keyword evidence="1" id="KW-1185">Reference proteome</keyword>
<organism evidence="1 2">
    <name type="scientific">Trichoplusia ni</name>
    <name type="common">Cabbage looper</name>
    <dbReference type="NCBI Taxonomy" id="7111"/>
    <lineage>
        <taxon>Eukaryota</taxon>
        <taxon>Metazoa</taxon>
        <taxon>Ecdysozoa</taxon>
        <taxon>Arthropoda</taxon>
        <taxon>Hexapoda</taxon>
        <taxon>Insecta</taxon>
        <taxon>Pterygota</taxon>
        <taxon>Neoptera</taxon>
        <taxon>Endopterygota</taxon>
        <taxon>Lepidoptera</taxon>
        <taxon>Glossata</taxon>
        <taxon>Ditrysia</taxon>
        <taxon>Noctuoidea</taxon>
        <taxon>Noctuidae</taxon>
        <taxon>Plusiinae</taxon>
        <taxon>Trichoplusia</taxon>
    </lineage>
</organism>
<dbReference type="RefSeq" id="XP_026747747.1">
    <property type="nucleotide sequence ID" value="XM_026891946.1"/>
</dbReference>
<dbReference type="KEGG" id="tnl:113508817"/>
<evidence type="ECO:0000313" key="1">
    <source>
        <dbReference type="Proteomes" id="UP000322000"/>
    </source>
</evidence>
<accession>A0A7E5X5J4</accession>
<gene>
    <name evidence="2" type="primary">LOC113508817</name>
</gene>
<sequence>MTQNNALAQFITALISVTPQSPPLARGGRSFKMCSSFLDSEAILLGNEQWIQLDQKWGEPVDLETDEELPSQLKPVFSTLDLMKTTFDSSFMFKKVRRKVGRRLSKAGVLDYKDFLQDLQEKKQPKDFYYINGQILSAASVEEICDTIDDIFKSVEKLSSATSTVRKNPFPDKISCSISIDDLSFDDTPSQKETSEGGVDRFIDEAFEKLNHLSNMPLDDEATRASVTTLVRRFSSILRSPGVNCSPRRQRQCCNNFKELAEFWKTQAFNNEETRH</sequence>
<dbReference type="AlphaFoldDB" id="A0A7E5X5J4"/>
<dbReference type="Proteomes" id="UP000322000">
    <property type="component" value="Chromosome 3"/>
</dbReference>
<dbReference type="OrthoDB" id="7398390at2759"/>
<name>A0A7E5X5J4_TRINI</name>
<reference evidence="2" key="1">
    <citation type="submission" date="2025-08" db="UniProtKB">
        <authorList>
            <consortium name="RefSeq"/>
        </authorList>
    </citation>
    <scope>IDENTIFICATION</scope>
</reference>
<proteinExistence type="predicted"/>